<accession>A0A1G9HYA7</accession>
<dbReference type="RefSeq" id="WP_089757893.1">
    <property type="nucleotide sequence ID" value="NZ_FNGO01000002.1"/>
</dbReference>
<proteinExistence type="predicted"/>
<evidence type="ECO:0000313" key="2">
    <source>
        <dbReference type="Proteomes" id="UP000199476"/>
    </source>
</evidence>
<gene>
    <name evidence="1" type="ORF">SAMN04488692_10259</name>
</gene>
<protein>
    <submittedName>
        <fullName evidence="1">Uncharacterized protein</fullName>
    </submittedName>
</protein>
<dbReference type="AlphaFoldDB" id="A0A1G9HYA7"/>
<name>A0A1G9HYA7_9FIRM</name>
<reference evidence="1 2" key="1">
    <citation type="submission" date="2016-10" db="EMBL/GenBank/DDBJ databases">
        <authorList>
            <person name="de Groot N.N."/>
        </authorList>
    </citation>
    <scope>NUCLEOTIDE SEQUENCE [LARGE SCALE GENOMIC DNA]</scope>
    <source>
        <strain evidence="1 2">SLAS-1</strain>
    </source>
</reference>
<evidence type="ECO:0000313" key="1">
    <source>
        <dbReference type="EMBL" id="SDL17664.1"/>
    </source>
</evidence>
<dbReference type="STRING" id="321763.SAMN04488692_10259"/>
<sequence length="208" mass="23280">MLIEKKSSLLIRCSSCGRLEINQVNIFQLSGNRKLKYRCQCGVEKISISREGGSIILLPYCLVCDCRHRLEIPEQSFWGREGARDLSCPRSGLQLGCCGSYVKLKHRVDRQQQELELLADGLGFDDFENPEAMLTVLDVLHDFAAAGRIICECGNFDINIELDSERVTLTCSFCGALLSVPAAGEADVSWLRNQEDLELSSSHYDLTR</sequence>
<dbReference type="Proteomes" id="UP000199476">
    <property type="component" value="Unassembled WGS sequence"/>
</dbReference>
<organism evidence="1 2">
    <name type="scientific">Halarsenatibacter silvermanii</name>
    <dbReference type="NCBI Taxonomy" id="321763"/>
    <lineage>
        <taxon>Bacteria</taxon>
        <taxon>Bacillati</taxon>
        <taxon>Bacillota</taxon>
        <taxon>Clostridia</taxon>
        <taxon>Halanaerobiales</taxon>
        <taxon>Halarsenatibacteraceae</taxon>
        <taxon>Halarsenatibacter</taxon>
    </lineage>
</organism>
<keyword evidence="2" id="KW-1185">Reference proteome</keyword>
<dbReference type="OrthoDB" id="1678992at2"/>
<dbReference type="EMBL" id="FNGO01000002">
    <property type="protein sequence ID" value="SDL17664.1"/>
    <property type="molecule type" value="Genomic_DNA"/>
</dbReference>